<dbReference type="RefSeq" id="WP_157355678.1">
    <property type="nucleotide sequence ID" value="NZ_CYZU01000048.1"/>
</dbReference>
<dbReference type="AlphaFoldDB" id="A0A174JMQ0"/>
<gene>
    <name evidence="2" type="ORF">ERS852491_03914</name>
</gene>
<accession>A0A174JMQ0</accession>
<reference evidence="2 3" key="1">
    <citation type="submission" date="2015-09" db="EMBL/GenBank/DDBJ databases">
        <authorList>
            <consortium name="Pathogen Informatics"/>
        </authorList>
    </citation>
    <scope>NUCLEOTIDE SEQUENCE [LARGE SCALE GENOMIC DNA]</scope>
    <source>
        <strain evidence="2 3">2789STDY5834876</strain>
    </source>
</reference>
<proteinExistence type="predicted"/>
<feature type="domain" description="DUF6906" evidence="1">
    <location>
        <begin position="1"/>
        <end position="50"/>
    </location>
</feature>
<dbReference type="InterPro" id="IPR054201">
    <property type="entry name" value="DUF6906"/>
</dbReference>
<dbReference type="Proteomes" id="UP000095544">
    <property type="component" value="Unassembled WGS sequence"/>
</dbReference>
<dbReference type="EMBL" id="CYZU01000048">
    <property type="protein sequence ID" value="CUO98339.1"/>
    <property type="molecule type" value="Genomic_DNA"/>
</dbReference>
<name>A0A174JMQ0_9FIRM</name>
<evidence type="ECO:0000313" key="3">
    <source>
        <dbReference type="Proteomes" id="UP000095544"/>
    </source>
</evidence>
<dbReference type="STRING" id="39482.ERS852491_03914"/>
<dbReference type="Pfam" id="PF21847">
    <property type="entry name" value="DUF6906"/>
    <property type="match status" value="1"/>
</dbReference>
<evidence type="ECO:0000313" key="2">
    <source>
        <dbReference type="EMBL" id="CUO98339.1"/>
    </source>
</evidence>
<sequence length="50" mass="6025">MKQPKKLSRIQKMKLSRKGLDPDEWRLIHESKTDLQLIHKLTDEIKTIQK</sequence>
<protein>
    <recommendedName>
        <fullName evidence="1">DUF6906 domain-containing protein</fullName>
    </recommendedName>
</protein>
<organism evidence="2 3">
    <name type="scientific">Faecalicatena contorta</name>
    <dbReference type="NCBI Taxonomy" id="39482"/>
    <lineage>
        <taxon>Bacteria</taxon>
        <taxon>Bacillati</taxon>
        <taxon>Bacillota</taxon>
        <taxon>Clostridia</taxon>
        <taxon>Lachnospirales</taxon>
        <taxon>Lachnospiraceae</taxon>
        <taxon>Faecalicatena</taxon>
    </lineage>
</organism>
<evidence type="ECO:0000259" key="1">
    <source>
        <dbReference type="Pfam" id="PF21847"/>
    </source>
</evidence>